<dbReference type="PANTHER" id="PTHR10151:SF120">
    <property type="entry name" value="BIS(5'-ADENOSYL)-TRIPHOSPHATASE"/>
    <property type="match status" value="1"/>
</dbReference>
<dbReference type="eggNOG" id="COG1524">
    <property type="taxonomic scope" value="Bacteria"/>
</dbReference>
<feature type="active site" description="Phosphothreonine intermediate" evidence="5">
    <location>
        <position position="95"/>
    </location>
</feature>
<name>A0A1G7ERE3_9FLAO</name>
<dbReference type="GO" id="GO:0004035">
    <property type="term" value="F:alkaline phosphatase activity"/>
    <property type="evidence" value="ECO:0007669"/>
    <property type="project" value="InterPro"/>
</dbReference>
<gene>
    <name evidence="8" type="ORF">SAMN04487992_102465</name>
</gene>
<evidence type="ECO:0000256" key="6">
    <source>
        <dbReference type="PIRSR" id="PIRSR031924-51"/>
    </source>
</evidence>
<keyword evidence="3 7" id="KW-0732">Signal</keyword>
<dbReference type="Proteomes" id="UP000182114">
    <property type="component" value="Unassembled WGS sequence"/>
</dbReference>
<dbReference type="Pfam" id="PF01663">
    <property type="entry name" value="Phosphodiest"/>
    <property type="match status" value="1"/>
</dbReference>
<keyword evidence="2 4" id="KW-0479">Metal-binding</keyword>
<evidence type="ECO:0000313" key="8">
    <source>
        <dbReference type="EMBL" id="SDE66234.1"/>
    </source>
</evidence>
<evidence type="ECO:0000256" key="1">
    <source>
        <dbReference type="ARBA" id="ARBA00022553"/>
    </source>
</evidence>
<dbReference type="CDD" id="cd16016">
    <property type="entry name" value="AP-SPAP"/>
    <property type="match status" value="1"/>
</dbReference>
<evidence type="ECO:0000256" key="7">
    <source>
        <dbReference type="SAM" id="SignalP"/>
    </source>
</evidence>
<sequence length="561" mass="62200">MNYKNSAVGLFTAFMCFTSVAVLAQRKSKKDKEEKTVITAPFVRPKLVVGIVVDQMRYDYLTRFYDQYGDGGFKRLMNEGFNCKNNHFNYAPTYTGPGHASVYTGTTPATHGIIGNNWYDKQIDKEVYCVSDATYSSVGTTSDAGQVSPFQNAVTTVTDELRLHTQMRGKVIGIALKDRGAVLPAGHTANAAYWFHGKDEGRWITSSFYRTDLPKWVLDFNASGKATSYKKPWNTLKSIDSYVESGTDDNAYEGKFKGEVNSSFPHDIPALWEENGQYDLIKATPYGNSLTADFAIAALDGENLGSDAITDFLTVSFSSTDYVGHMYGVNSKEVEDTYLHLDADLERLLTTLDDKVGVGAYTVFLTADHAAVDVPSYLKDQKIPAGYTDSKAVKEKFAAFLKYTYGTEDIVKNISNSQVFLDYKIVKNLDLELREVEEQIANEFMSYGIYERVFTAQQMLENNYTHGVPYIIQNGYNPQRSGDVMLVLKPNYIQYGTTGSTHGSPYKYDTHVPLLFFGQGIKKGATVAPTEIPDIAPTIAAMLGIAFPNGTTGKPISEVLK</sequence>
<evidence type="ECO:0000256" key="5">
    <source>
        <dbReference type="PIRSR" id="PIRSR031924-50"/>
    </source>
</evidence>
<organism evidence="8 9">
    <name type="scientific">Cellulophaga baltica</name>
    <dbReference type="NCBI Taxonomy" id="76594"/>
    <lineage>
        <taxon>Bacteria</taxon>
        <taxon>Pseudomonadati</taxon>
        <taxon>Bacteroidota</taxon>
        <taxon>Flavobacteriia</taxon>
        <taxon>Flavobacteriales</taxon>
        <taxon>Flavobacteriaceae</taxon>
        <taxon>Cellulophaga</taxon>
    </lineage>
</organism>
<dbReference type="SUPFAM" id="SSF53649">
    <property type="entry name" value="Alkaline phosphatase-like"/>
    <property type="match status" value="1"/>
</dbReference>
<dbReference type="GO" id="GO:0046872">
    <property type="term" value="F:metal ion binding"/>
    <property type="evidence" value="ECO:0007669"/>
    <property type="project" value="UniProtKB-KW"/>
</dbReference>
<dbReference type="AlphaFoldDB" id="A0A1G7ERE3"/>
<dbReference type="NCBIfam" id="NF042991">
    <property type="entry name" value="alk_phos_PafA"/>
    <property type="match status" value="1"/>
</dbReference>
<dbReference type="PANTHER" id="PTHR10151">
    <property type="entry name" value="ECTONUCLEOTIDE PYROPHOSPHATASE/PHOSPHODIESTERASE"/>
    <property type="match status" value="1"/>
</dbReference>
<keyword evidence="9" id="KW-1185">Reference proteome</keyword>
<dbReference type="InterPro" id="IPR002591">
    <property type="entry name" value="Phosphodiest/P_Trfase"/>
</dbReference>
<reference evidence="9" key="1">
    <citation type="submission" date="2016-10" db="EMBL/GenBank/DDBJ databases">
        <authorList>
            <person name="Varghese N."/>
            <person name="Submissions S."/>
        </authorList>
    </citation>
    <scope>NUCLEOTIDE SEQUENCE [LARGE SCALE GENOMIC DNA]</scope>
    <source>
        <strain evidence="9">DSM 24729</strain>
    </source>
</reference>
<evidence type="ECO:0000256" key="2">
    <source>
        <dbReference type="ARBA" id="ARBA00022723"/>
    </source>
</evidence>
<dbReference type="Gene3D" id="3.30.1360.150">
    <property type="match status" value="1"/>
</dbReference>
<accession>A0A1G7ERE3</accession>
<dbReference type="PIRSF" id="PIRSF031924">
    <property type="entry name" value="Pi-irrepressible_AP"/>
    <property type="match status" value="1"/>
</dbReference>
<dbReference type="InterPro" id="IPR026263">
    <property type="entry name" value="Alkaline_phosphatase_prok"/>
</dbReference>
<dbReference type="EMBL" id="FNBD01000002">
    <property type="protein sequence ID" value="SDE66234.1"/>
    <property type="molecule type" value="Genomic_DNA"/>
</dbReference>
<feature type="signal peptide" evidence="7">
    <location>
        <begin position="1"/>
        <end position="24"/>
    </location>
</feature>
<dbReference type="InterPro" id="IPR017850">
    <property type="entry name" value="Alkaline_phosphatase_core_sf"/>
</dbReference>
<protein>
    <submittedName>
        <fullName evidence="8">Type I phosphodiesterase / nucleotide pyrophosphatase</fullName>
    </submittedName>
</protein>
<proteinExistence type="predicted"/>
<feature type="binding site" evidence="6">
    <location>
        <begin position="177"/>
        <end position="179"/>
    </location>
    <ligand>
        <name>substrate</name>
    </ligand>
</feature>
<evidence type="ECO:0000256" key="4">
    <source>
        <dbReference type="PIRNR" id="PIRNR031924"/>
    </source>
</evidence>
<evidence type="ECO:0000313" key="9">
    <source>
        <dbReference type="Proteomes" id="UP000182114"/>
    </source>
</evidence>
<evidence type="ECO:0000256" key="3">
    <source>
        <dbReference type="ARBA" id="ARBA00022729"/>
    </source>
</evidence>
<feature type="chain" id="PRO_5010223388" evidence="7">
    <location>
        <begin position="25"/>
        <end position="561"/>
    </location>
</feature>
<keyword evidence="1 5" id="KW-0597">Phosphoprotein</keyword>
<dbReference type="Gene3D" id="3.40.720.10">
    <property type="entry name" value="Alkaline Phosphatase, subunit A"/>
    <property type="match status" value="1"/>
</dbReference>
<dbReference type="RefSeq" id="WP_074537657.1">
    <property type="nucleotide sequence ID" value="NZ_FNBD01000002.1"/>
</dbReference>
<feature type="binding site" evidence="6">
    <location>
        <position position="116"/>
    </location>
    <ligand>
        <name>substrate</name>
    </ligand>
</feature>